<evidence type="ECO:0000256" key="3">
    <source>
        <dbReference type="ARBA" id="ARBA00022448"/>
    </source>
</evidence>
<comment type="caution">
    <text evidence="12">The sequence shown here is derived from an EMBL/GenBank/DDBJ whole genome shotgun (WGS) entry which is preliminary data.</text>
</comment>
<dbReference type="InterPro" id="IPR036259">
    <property type="entry name" value="MFS_trans_sf"/>
</dbReference>
<keyword evidence="3 8" id="KW-0813">Transport</keyword>
<dbReference type="Pfam" id="PF00083">
    <property type="entry name" value="Sugar_tr"/>
    <property type="match status" value="1"/>
</dbReference>
<evidence type="ECO:0000256" key="8">
    <source>
        <dbReference type="RuleBase" id="RU003346"/>
    </source>
</evidence>
<feature type="transmembrane region" description="Helical" evidence="10">
    <location>
        <begin position="391"/>
        <end position="410"/>
    </location>
</feature>
<dbReference type="FunFam" id="1.20.1250.20:FF:000026">
    <property type="entry name" value="MFS quinate transporter QutD"/>
    <property type="match status" value="1"/>
</dbReference>
<feature type="transmembrane region" description="Helical" evidence="10">
    <location>
        <begin position="192"/>
        <end position="211"/>
    </location>
</feature>
<feature type="transmembrane region" description="Helical" evidence="10">
    <location>
        <begin position="326"/>
        <end position="348"/>
    </location>
</feature>
<dbReference type="SUPFAM" id="SSF103473">
    <property type="entry name" value="MFS general substrate transporter"/>
    <property type="match status" value="1"/>
</dbReference>
<evidence type="ECO:0000256" key="6">
    <source>
        <dbReference type="ARBA" id="ARBA00023136"/>
    </source>
</evidence>
<dbReference type="PROSITE" id="PS50850">
    <property type="entry name" value="MFS"/>
    <property type="match status" value="1"/>
</dbReference>
<evidence type="ECO:0000259" key="11">
    <source>
        <dbReference type="PROSITE" id="PS50850"/>
    </source>
</evidence>
<evidence type="ECO:0000256" key="1">
    <source>
        <dbReference type="ARBA" id="ARBA00004141"/>
    </source>
</evidence>
<comment type="subcellular location">
    <subcellularLocation>
        <location evidence="1">Membrane</location>
        <topology evidence="1">Multi-pass membrane protein</topology>
    </subcellularLocation>
</comment>
<evidence type="ECO:0000256" key="9">
    <source>
        <dbReference type="SAM" id="MobiDB-lite"/>
    </source>
</evidence>
<proteinExistence type="inferred from homology"/>
<evidence type="ECO:0000256" key="10">
    <source>
        <dbReference type="SAM" id="Phobius"/>
    </source>
</evidence>
<evidence type="ECO:0000256" key="7">
    <source>
        <dbReference type="ARBA" id="ARBA00023180"/>
    </source>
</evidence>
<sequence>MSEKPKSMHTSTDANEETSNPDSPVHLEDGPSNSLSTTALSYDNQGISGIVRSPYVFGAALLASLGGFSFGYDQGVISLILTMPQFREQFPEVAPEHSSYGFNTGFMTGMLELGAFVGCLFFPVIADRWSRKVGIAAATVFFTVGSIIQTAAFNYGTLVAGRAIGGIGVGTLAMGAPLYISEISPPNLRGSLLVLEFISIVVGAIISYWITYGTREIPGDWSFRLPFLLQVVPALIVGIGIQFFPFSPRWLAMRHRNEDCLRSLEALRRLPRTDARVQQEWKGILHEVQLQELVLRHEHGAETNLVVLEFKQWNDLFKPKYLRRTVVGLGIPFFQQFSGINAFVYYAPTFFAALGQDYEMPLILSGMVNICQFVAGIPTFLFLDKMGRRQLSIWGGVAMGIPHIIMAGIVSKYDKKWENNAGMGWFGVALLYIYVIAYAASYGPLPWCLPAEVFPSSKRAKGVGAATAMVWLSNFIVGVIVPEMQLKLGWGIYLFFGCFCFAAAVFSFFLVPETAGKSLEEIGVVFGDRLGDIERELEARAAQETQVVH</sequence>
<dbReference type="EMBL" id="ONZQ02000003">
    <property type="protein sequence ID" value="SPO00333.1"/>
    <property type="molecule type" value="Genomic_DNA"/>
</dbReference>
<dbReference type="InterPro" id="IPR005828">
    <property type="entry name" value="MFS_sugar_transport-like"/>
</dbReference>
<gene>
    <name evidence="12" type="ORF">DNG_03178</name>
</gene>
<feature type="transmembrane region" description="Helical" evidence="10">
    <location>
        <begin position="223"/>
        <end position="246"/>
    </location>
</feature>
<dbReference type="Proteomes" id="UP001187682">
    <property type="component" value="Unassembled WGS sequence"/>
</dbReference>
<feature type="transmembrane region" description="Helical" evidence="10">
    <location>
        <begin position="360"/>
        <end position="384"/>
    </location>
</feature>
<dbReference type="InterPro" id="IPR003663">
    <property type="entry name" value="Sugar/inositol_transpt"/>
</dbReference>
<accession>A0AAE8STB9</accession>
<feature type="transmembrane region" description="Helical" evidence="10">
    <location>
        <begin position="100"/>
        <end position="126"/>
    </location>
</feature>
<dbReference type="InterPro" id="IPR005829">
    <property type="entry name" value="Sugar_transporter_CS"/>
</dbReference>
<feature type="transmembrane region" description="Helical" evidence="10">
    <location>
        <begin position="462"/>
        <end position="482"/>
    </location>
</feature>
<feature type="domain" description="Major facilitator superfamily (MFS) profile" evidence="11">
    <location>
        <begin position="59"/>
        <end position="515"/>
    </location>
</feature>
<feature type="region of interest" description="Disordered" evidence="9">
    <location>
        <begin position="1"/>
        <end position="31"/>
    </location>
</feature>
<keyword evidence="13" id="KW-1185">Reference proteome</keyword>
<dbReference type="AlphaFoldDB" id="A0AAE8STB9"/>
<protein>
    <submittedName>
        <fullName evidence="12">Related to quinate transport protein</fullName>
    </submittedName>
</protein>
<reference evidence="12" key="1">
    <citation type="submission" date="2018-03" db="EMBL/GenBank/DDBJ databases">
        <authorList>
            <person name="Guldener U."/>
        </authorList>
    </citation>
    <scope>NUCLEOTIDE SEQUENCE</scope>
</reference>
<feature type="transmembrane region" description="Helical" evidence="10">
    <location>
        <begin position="159"/>
        <end position="180"/>
    </location>
</feature>
<keyword evidence="4 10" id="KW-0812">Transmembrane</keyword>
<evidence type="ECO:0000256" key="4">
    <source>
        <dbReference type="ARBA" id="ARBA00022692"/>
    </source>
</evidence>
<evidence type="ECO:0000256" key="5">
    <source>
        <dbReference type="ARBA" id="ARBA00022989"/>
    </source>
</evidence>
<dbReference type="InterPro" id="IPR050360">
    <property type="entry name" value="MFS_Sugar_Transporters"/>
</dbReference>
<feature type="transmembrane region" description="Helical" evidence="10">
    <location>
        <begin position="488"/>
        <end position="511"/>
    </location>
</feature>
<dbReference type="PROSITE" id="PS00217">
    <property type="entry name" value="SUGAR_TRANSPORT_2"/>
    <property type="match status" value="1"/>
</dbReference>
<evidence type="ECO:0000313" key="12">
    <source>
        <dbReference type="EMBL" id="SPO00333.1"/>
    </source>
</evidence>
<dbReference type="NCBIfam" id="TIGR00879">
    <property type="entry name" value="SP"/>
    <property type="match status" value="1"/>
</dbReference>
<name>A0AAE8STB9_9PEZI</name>
<dbReference type="GO" id="GO:0005351">
    <property type="term" value="F:carbohydrate:proton symporter activity"/>
    <property type="evidence" value="ECO:0007669"/>
    <property type="project" value="TreeGrafter"/>
</dbReference>
<dbReference type="PANTHER" id="PTHR48022:SF14">
    <property type="entry name" value="MAJOR FACILITATOR SUPERFAMILY (MFS) PROFILE DOMAIN-CONTAINING PROTEIN-RELATED"/>
    <property type="match status" value="1"/>
</dbReference>
<dbReference type="PANTHER" id="PTHR48022">
    <property type="entry name" value="PLASTIDIC GLUCOSE TRANSPORTER 4"/>
    <property type="match status" value="1"/>
</dbReference>
<dbReference type="PROSITE" id="PS00216">
    <property type="entry name" value="SUGAR_TRANSPORT_1"/>
    <property type="match status" value="1"/>
</dbReference>
<comment type="similarity">
    <text evidence="2 8">Belongs to the major facilitator superfamily. Sugar transporter (TC 2.A.1.1) family.</text>
</comment>
<dbReference type="PRINTS" id="PR00171">
    <property type="entry name" value="SUGRTRNSPORT"/>
</dbReference>
<feature type="transmembrane region" description="Helical" evidence="10">
    <location>
        <begin position="422"/>
        <end position="441"/>
    </location>
</feature>
<dbReference type="InterPro" id="IPR020846">
    <property type="entry name" value="MFS_dom"/>
</dbReference>
<evidence type="ECO:0000313" key="13">
    <source>
        <dbReference type="Proteomes" id="UP001187682"/>
    </source>
</evidence>
<dbReference type="Gene3D" id="1.20.1250.20">
    <property type="entry name" value="MFS general substrate transporter like domains"/>
    <property type="match status" value="1"/>
</dbReference>
<keyword evidence="6 10" id="KW-0472">Membrane</keyword>
<keyword evidence="7" id="KW-0325">Glycoprotein</keyword>
<organism evidence="12 13">
    <name type="scientific">Cephalotrichum gorgonifer</name>
    <dbReference type="NCBI Taxonomy" id="2041049"/>
    <lineage>
        <taxon>Eukaryota</taxon>
        <taxon>Fungi</taxon>
        <taxon>Dikarya</taxon>
        <taxon>Ascomycota</taxon>
        <taxon>Pezizomycotina</taxon>
        <taxon>Sordariomycetes</taxon>
        <taxon>Hypocreomycetidae</taxon>
        <taxon>Microascales</taxon>
        <taxon>Microascaceae</taxon>
        <taxon>Cephalotrichum</taxon>
    </lineage>
</organism>
<evidence type="ECO:0000256" key="2">
    <source>
        <dbReference type="ARBA" id="ARBA00010992"/>
    </source>
</evidence>
<feature type="transmembrane region" description="Helical" evidence="10">
    <location>
        <begin position="55"/>
        <end position="80"/>
    </location>
</feature>
<feature type="compositionally biased region" description="Polar residues" evidence="9">
    <location>
        <begin position="8"/>
        <end position="22"/>
    </location>
</feature>
<keyword evidence="5 10" id="KW-1133">Transmembrane helix</keyword>
<dbReference type="GO" id="GO:0016020">
    <property type="term" value="C:membrane"/>
    <property type="evidence" value="ECO:0007669"/>
    <property type="project" value="UniProtKB-SubCell"/>
</dbReference>
<feature type="transmembrane region" description="Helical" evidence="10">
    <location>
        <begin position="133"/>
        <end position="153"/>
    </location>
</feature>